<evidence type="ECO:0000313" key="2">
    <source>
        <dbReference type="EMBL" id="ESK96730.1"/>
    </source>
</evidence>
<gene>
    <name evidence="2" type="ORF">Moror_6690</name>
</gene>
<evidence type="ECO:0000256" key="1">
    <source>
        <dbReference type="SAM" id="SignalP"/>
    </source>
</evidence>
<proteinExistence type="predicted"/>
<dbReference type="KEGG" id="mrr:Moror_6690"/>
<reference evidence="2 3" key="1">
    <citation type="journal article" date="2014" name="BMC Genomics">
        <title>Genome and secretome analysis of the hemibiotrophic fungal pathogen, Moniliophthora roreri, which causes frosty pod rot disease of cacao: mechanisms of the biotrophic and necrotrophic phases.</title>
        <authorList>
            <person name="Meinhardt L.W."/>
            <person name="Costa G.G.L."/>
            <person name="Thomazella D.P.T."/>
            <person name="Teixeira P.J.P.L."/>
            <person name="Carazzolle M.F."/>
            <person name="Schuster S.C."/>
            <person name="Carlson J.E."/>
            <person name="Guiltinan M.J."/>
            <person name="Mieczkowski P."/>
            <person name="Farmer A."/>
            <person name="Ramaraj T."/>
            <person name="Crozier J."/>
            <person name="Davis R.E."/>
            <person name="Shao J."/>
            <person name="Melnick R.L."/>
            <person name="Pereira G.A.G."/>
            <person name="Bailey B.A."/>
        </authorList>
    </citation>
    <scope>NUCLEOTIDE SEQUENCE [LARGE SCALE GENOMIC DNA]</scope>
    <source>
        <strain evidence="2 3">MCA 2997</strain>
    </source>
</reference>
<feature type="non-terminal residue" evidence="2">
    <location>
        <position position="74"/>
    </location>
</feature>
<protein>
    <submittedName>
        <fullName evidence="2">Uncharacterized protein</fullName>
    </submittedName>
</protein>
<comment type="caution">
    <text evidence="2">The sequence shown here is derived from an EMBL/GenBank/DDBJ whole genome shotgun (WGS) entry which is preliminary data.</text>
</comment>
<keyword evidence="3" id="KW-1185">Reference proteome</keyword>
<dbReference type="HOGENOM" id="CLU_2694555_0_0_1"/>
<dbReference type="EMBL" id="AWSO01000042">
    <property type="protein sequence ID" value="ESK96730.1"/>
    <property type="molecule type" value="Genomic_DNA"/>
</dbReference>
<dbReference type="AlphaFoldDB" id="V2XW14"/>
<feature type="signal peptide" evidence="1">
    <location>
        <begin position="1"/>
        <end position="22"/>
    </location>
</feature>
<keyword evidence="1" id="KW-0732">Signal</keyword>
<dbReference type="Proteomes" id="UP000017559">
    <property type="component" value="Unassembled WGS sequence"/>
</dbReference>
<evidence type="ECO:0000313" key="3">
    <source>
        <dbReference type="Proteomes" id="UP000017559"/>
    </source>
</evidence>
<feature type="chain" id="PRO_5004712578" evidence="1">
    <location>
        <begin position="23"/>
        <end position="74"/>
    </location>
</feature>
<name>V2XW14_MONRO</name>
<organism evidence="2 3">
    <name type="scientific">Moniliophthora roreri (strain MCA 2997)</name>
    <name type="common">Cocoa frosty pod rot fungus</name>
    <name type="synonym">Crinipellis roreri</name>
    <dbReference type="NCBI Taxonomy" id="1381753"/>
    <lineage>
        <taxon>Eukaryota</taxon>
        <taxon>Fungi</taxon>
        <taxon>Dikarya</taxon>
        <taxon>Basidiomycota</taxon>
        <taxon>Agaricomycotina</taxon>
        <taxon>Agaricomycetes</taxon>
        <taxon>Agaricomycetidae</taxon>
        <taxon>Agaricales</taxon>
        <taxon>Marasmiineae</taxon>
        <taxon>Marasmiaceae</taxon>
        <taxon>Moniliophthora</taxon>
    </lineage>
</organism>
<sequence length="74" mass="7471">MFSKPLCATLLALSLSAFTAQAAPTGNNFDFNRFRGGFGNNQESCATVSVVTQTVTVTASPAGPTSNNNGNGGA</sequence>
<accession>V2XW14</accession>